<evidence type="ECO:0000313" key="2">
    <source>
        <dbReference type="Proteomes" id="UP000005801"/>
    </source>
</evidence>
<dbReference type="EMBL" id="ABCS01000158">
    <property type="protein sequence ID" value="EDM73964.1"/>
    <property type="molecule type" value="Genomic_DNA"/>
</dbReference>
<protein>
    <recommendedName>
        <fullName evidence="3">DUF1579 domain-containing protein</fullName>
    </recommendedName>
</protein>
<gene>
    <name evidence="1" type="ORF">PPSIR1_00787</name>
</gene>
<sequence length="191" mass="20719">MAKISTNSQTTVCVEELPAGAEEVPAEEVPSPPAEVSSVASAEAVIVEACNAEKRREFDFWAGRWIVHVPDGRLAGHNVITIEQGGCALVERWDSAGGGTGVSTNYWDPRNDQWVQNWISSDGTIIQLAGGLDEAGAMVLVGTIIGPDGSEGKMRGVWTLLEDGRVRQTFEVAKDESDWTLWFEGLYTREP</sequence>
<dbReference type="AlphaFoldDB" id="A6GJH7"/>
<evidence type="ECO:0008006" key="3">
    <source>
        <dbReference type="Google" id="ProtNLM"/>
    </source>
</evidence>
<comment type="caution">
    <text evidence="1">The sequence shown here is derived from an EMBL/GenBank/DDBJ whole genome shotgun (WGS) entry which is preliminary data.</text>
</comment>
<evidence type="ECO:0000313" key="1">
    <source>
        <dbReference type="EMBL" id="EDM73964.1"/>
    </source>
</evidence>
<accession>A6GJH7</accession>
<proteinExistence type="predicted"/>
<keyword evidence="2" id="KW-1185">Reference proteome</keyword>
<organism evidence="1 2">
    <name type="scientific">Plesiocystis pacifica SIR-1</name>
    <dbReference type="NCBI Taxonomy" id="391625"/>
    <lineage>
        <taxon>Bacteria</taxon>
        <taxon>Pseudomonadati</taxon>
        <taxon>Myxococcota</taxon>
        <taxon>Polyangia</taxon>
        <taxon>Nannocystales</taxon>
        <taxon>Nannocystaceae</taxon>
        <taxon>Plesiocystis</taxon>
    </lineage>
</organism>
<reference evidence="1 2" key="1">
    <citation type="submission" date="2007-06" db="EMBL/GenBank/DDBJ databases">
        <authorList>
            <person name="Shimkets L."/>
            <person name="Ferriera S."/>
            <person name="Johnson J."/>
            <person name="Kravitz S."/>
            <person name="Beeson K."/>
            <person name="Sutton G."/>
            <person name="Rogers Y.-H."/>
            <person name="Friedman R."/>
            <person name="Frazier M."/>
            <person name="Venter J.C."/>
        </authorList>
    </citation>
    <scope>NUCLEOTIDE SEQUENCE [LARGE SCALE GENOMIC DNA]</scope>
    <source>
        <strain evidence="1 2">SIR-1</strain>
    </source>
</reference>
<dbReference type="eggNOG" id="COG0457">
    <property type="taxonomic scope" value="Bacteria"/>
</dbReference>
<dbReference type="Proteomes" id="UP000005801">
    <property type="component" value="Unassembled WGS sequence"/>
</dbReference>
<name>A6GJH7_9BACT</name>
<dbReference type="STRING" id="391625.PPSIR1_00787"/>